<dbReference type="InterPro" id="IPR011004">
    <property type="entry name" value="Trimer_LpxA-like_sf"/>
</dbReference>
<dbReference type="InterPro" id="IPR051159">
    <property type="entry name" value="Hexapeptide_acetyltransf"/>
</dbReference>
<dbReference type="SUPFAM" id="SSF51161">
    <property type="entry name" value="Trimeric LpxA-like enzymes"/>
    <property type="match status" value="1"/>
</dbReference>
<dbReference type="EMBL" id="JAPFCC010000001">
    <property type="protein sequence ID" value="MCW7554862.1"/>
    <property type="molecule type" value="Genomic_DNA"/>
</dbReference>
<evidence type="ECO:0000259" key="3">
    <source>
        <dbReference type="SMART" id="SM01266"/>
    </source>
</evidence>
<keyword evidence="2" id="KW-0808">Transferase</keyword>
<evidence type="ECO:0000256" key="2">
    <source>
        <dbReference type="ARBA" id="ARBA00022679"/>
    </source>
</evidence>
<dbReference type="Pfam" id="PF12464">
    <property type="entry name" value="Mac"/>
    <property type="match status" value="1"/>
</dbReference>
<dbReference type="Proteomes" id="UP001209854">
    <property type="component" value="Unassembled WGS sequence"/>
</dbReference>
<reference evidence="4 5" key="1">
    <citation type="submission" date="2022-10" db="EMBL/GenBank/DDBJ databases">
        <title>High-quality genome sequences of two octocoral-associated bacteria, Endozoicomonas euniceicola EF212 and Endozoicomonas gorgoniicola PS125.</title>
        <authorList>
            <person name="Chiou Y.-J."/>
            <person name="Chen Y.-H."/>
        </authorList>
    </citation>
    <scope>NUCLEOTIDE SEQUENCE [LARGE SCALE GENOMIC DNA]</scope>
    <source>
        <strain evidence="4 5">PS125</strain>
    </source>
</reference>
<evidence type="ECO:0000313" key="5">
    <source>
        <dbReference type="Proteomes" id="UP001209854"/>
    </source>
</evidence>
<dbReference type="Gene3D" id="2.160.10.10">
    <property type="entry name" value="Hexapeptide repeat proteins"/>
    <property type="match status" value="1"/>
</dbReference>
<name>A0ABT3MZS3_9GAMM</name>
<keyword evidence="5" id="KW-1185">Reference proteome</keyword>
<feature type="domain" description="Maltose/galactoside acetyltransferase" evidence="3">
    <location>
        <begin position="4"/>
        <end position="52"/>
    </location>
</feature>
<evidence type="ECO:0000256" key="1">
    <source>
        <dbReference type="ARBA" id="ARBA00007274"/>
    </source>
</evidence>
<comment type="similarity">
    <text evidence="1">Belongs to the transferase hexapeptide repeat family.</text>
</comment>
<proteinExistence type="inferred from homology"/>
<dbReference type="PANTHER" id="PTHR23416:SF23">
    <property type="entry name" value="ACETYLTRANSFERASE C18B11.09C-RELATED"/>
    <property type="match status" value="1"/>
</dbReference>
<accession>A0ABT3MZS3</accession>
<dbReference type="PANTHER" id="PTHR23416">
    <property type="entry name" value="SIALIC ACID SYNTHASE-RELATED"/>
    <property type="match status" value="1"/>
</dbReference>
<gene>
    <name evidence="4" type="ORF">NX722_20025</name>
</gene>
<dbReference type="RefSeq" id="WP_262564623.1">
    <property type="nucleotide sequence ID" value="NZ_JAPFCC010000001.1"/>
</dbReference>
<comment type="caution">
    <text evidence="4">The sequence shown here is derived from an EMBL/GenBank/DDBJ whole genome shotgun (WGS) entry which is preliminary data.</text>
</comment>
<evidence type="ECO:0000313" key="4">
    <source>
        <dbReference type="EMBL" id="MCW7554862.1"/>
    </source>
</evidence>
<protein>
    <recommendedName>
        <fullName evidence="3">Maltose/galactoside acetyltransferase domain-containing protein</fullName>
    </recommendedName>
</protein>
<sequence>MSELEKMRKGQTYNCLDQELAAIRGQTFAALFKFNHEADSEKRAALLKQAGALVPNSSYIAPPLEMSYGCHLSMGENSYINSGALILDNGKVTIGRHVMIGPRVQIYTRHSPPYSGINFLVR</sequence>
<dbReference type="InterPro" id="IPR024688">
    <property type="entry name" value="Mac_dom"/>
</dbReference>
<dbReference type="SMART" id="SM01266">
    <property type="entry name" value="Mac"/>
    <property type="match status" value="1"/>
</dbReference>
<organism evidence="4 5">
    <name type="scientific">Endozoicomonas gorgoniicola</name>
    <dbReference type="NCBI Taxonomy" id="1234144"/>
    <lineage>
        <taxon>Bacteria</taxon>
        <taxon>Pseudomonadati</taxon>
        <taxon>Pseudomonadota</taxon>
        <taxon>Gammaproteobacteria</taxon>
        <taxon>Oceanospirillales</taxon>
        <taxon>Endozoicomonadaceae</taxon>
        <taxon>Endozoicomonas</taxon>
    </lineage>
</organism>